<protein>
    <submittedName>
        <fullName evidence="2">Uncharacterized protein</fullName>
    </submittedName>
</protein>
<proteinExistence type="predicted"/>
<dbReference type="KEGG" id="mgin:FRZ54_05475"/>
<dbReference type="OrthoDB" id="799099at2"/>
<evidence type="ECO:0000313" key="2">
    <source>
        <dbReference type="EMBL" id="QEC62061.1"/>
    </source>
</evidence>
<keyword evidence="1" id="KW-0812">Transmembrane</keyword>
<keyword evidence="3" id="KW-1185">Reference proteome</keyword>
<dbReference type="AlphaFoldDB" id="A0A5B8UUQ3"/>
<evidence type="ECO:0000313" key="3">
    <source>
        <dbReference type="Proteomes" id="UP000321479"/>
    </source>
</evidence>
<accession>A0A5B8UUQ3</accession>
<feature type="transmembrane region" description="Helical" evidence="1">
    <location>
        <begin position="100"/>
        <end position="125"/>
    </location>
</feature>
<dbReference type="EMBL" id="CP042436">
    <property type="protein sequence ID" value="QEC62061.1"/>
    <property type="molecule type" value="Genomic_DNA"/>
</dbReference>
<organism evidence="2 3">
    <name type="scientific">Mucilaginibacter ginsenosidivorans</name>
    <dbReference type="NCBI Taxonomy" id="398053"/>
    <lineage>
        <taxon>Bacteria</taxon>
        <taxon>Pseudomonadati</taxon>
        <taxon>Bacteroidota</taxon>
        <taxon>Sphingobacteriia</taxon>
        <taxon>Sphingobacteriales</taxon>
        <taxon>Sphingobacteriaceae</taxon>
        <taxon>Mucilaginibacter</taxon>
    </lineage>
</organism>
<keyword evidence="1" id="KW-1133">Transmembrane helix</keyword>
<feature type="transmembrane region" description="Helical" evidence="1">
    <location>
        <begin position="7"/>
        <end position="28"/>
    </location>
</feature>
<gene>
    <name evidence="2" type="ORF">FRZ54_05475</name>
</gene>
<dbReference type="RefSeq" id="WP_147030638.1">
    <property type="nucleotide sequence ID" value="NZ_CP042436.1"/>
</dbReference>
<reference evidence="2 3" key="1">
    <citation type="journal article" date="2017" name="Curr. Microbiol.">
        <title>Mucilaginibacter ginsenosidivorans sp. nov., Isolated from Soil of Ginseng Field.</title>
        <authorList>
            <person name="Kim M.M."/>
            <person name="Siddiqi M.Z."/>
            <person name="Im W.T."/>
        </authorList>
    </citation>
    <scope>NUCLEOTIDE SEQUENCE [LARGE SCALE GENOMIC DNA]</scope>
    <source>
        <strain evidence="2 3">Gsoil 3017</strain>
    </source>
</reference>
<evidence type="ECO:0000256" key="1">
    <source>
        <dbReference type="SAM" id="Phobius"/>
    </source>
</evidence>
<feature type="transmembrane region" description="Helical" evidence="1">
    <location>
        <begin position="48"/>
        <end position="70"/>
    </location>
</feature>
<keyword evidence="1" id="KW-0472">Membrane</keyword>
<name>A0A5B8UUQ3_9SPHI</name>
<sequence length="184" mass="21054">MTPRSLFAIIIKIIGFYLLLGAVVSIPQTITALFSFKSQFGYGSADDILTMGFFLVFSVSFHLAVMYYCIFKTEWIIDKLQLDQNFSEEKFEFSIHRSTVLRIAVIVIGGVMIADSLPLLCKQVFVFIRFNRTGADLKQNPETVWMIFYFVKFSAGFVLLSSSRPIVNFIELKRKKPAQEETTE</sequence>
<feature type="transmembrane region" description="Helical" evidence="1">
    <location>
        <begin position="145"/>
        <end position="167"/>
    </location>
</feature>
<dbReference type="Proteomes" id="UP000321479">
    <property type="component" value="Chromosome"/>
</dbReference>